<comment type="similarity">
    <text evidence="3">Belongs to the aldehyde dehydrogenase family.</text>
</comment>
<dbReference type="PANTHER" id="PTHR43353">
    <property type="entry name" value="SUCCINATE-SEMIALDEHYDE DEHYDROGENASE, MITOCHONDRIAL"/>
    <property type="match status" value="1"/>
</dbReference>
<evidence type="ECO:0000256" key="3">
    <source>
        <dbReference type="RuleBase" id="RU003345"/>
    </source>
</evidence>
<feature type="active site" evidence="2">
    <location>
        <position position="235"/>
    </location>
</feature>
<evidence type="ECO:0000256" key="2">
    <source>
        <dbReference type="PROSITE-ProRule" id="PRU10007"/>
    </source>
</evidence>
<dbReference type="InterPro" id="IPR016160">
    <property type="entry name" value="Ald_DH_CS_CYS"/>
</dbReference>
<dbReference type="InterPro" id="IPR016162">
    <property type="entry name" value="Ald_DH_N"/>
</dbReference>
<evidence type="ECO:0000256" key="1">
    <source>
        <dbReference type="ARBA" id="ARBA00023002"/>
    </source>
</evidence>
<proteinExistence type="inferred from homology"/>
<sequence length="465" mass="50279">MSKMLDVTNPYTGELVESIKLDTIEELKEKVAKAKAAQPAWEKTPIVERAKLVMSMIDKIEEKSDEIGRICATEMAKPINSAKGECFDGGEIGRGNVERAKHLYGDVFTGTTAGREYDLGFSRREALGVVAAIIPFNYPIEMFFQKTTPALAMGNTVIVKAPSSNPLAVRMLVDCAHEVGIPEDVISFTACERAVSTQALLTHPDVAAIALTGSTETGVEMIKLAADSMKKTFMELGGNDALIICEDADVDTAVQEALEGRLYNNGQVCCATKRYLVPTSMHDEFVAKLKEKVLAIPRGSQFDPDAKAICLVTEKAAIKVEAQIQHTVEQGGTIVCGGKREGAFIEPTIIDHVSKDADVAKDMEIFAQVWPIITYETEEEAIQIANQSSYGLSGGVLAGDTVRAFRIADQMESSAVIVNGCSCYRMNEQPFGGCKASGLGNEGVGYSPEEYSRLKTYVLKGAFVK</sequence>
<keyword evidence="1 3" id="KW-0560">Oxidoreductase</keyword>
<reference evidence="5" key="1">
    <citation type="submission" date="2022-09" db="EMBL/GenBank/DDBJ databases">
        <title>Culturomic study of gut microbiota in children with autism spectrum disorder.</title>
        <authorList>
            <person name="Efimov B.A."/>
            <person name="Chaplin A.V."/>
            <person name="Sokolova S.R."/>
            <person name="Pikina A.P."/>
            <person name="Korzhanova M."/>
            <person name="Belova V."/>
            <person name="Korostin D."/>
        </authorList>
    </citation>
    <scope>NUCLEOTIDE SEQUENCE</scope>
    <source>
        <strain evidence="5">ASD5510</strain>
    </source>
</reference>
<comment type="caution">
    <text evidence="5">The sequence shown here is derived from an EMBL/GenBank/DDBJ whole genome shotgun (WGS) entry which is preliminary data.</text>
</comment>
<dbReference type="Pfam" id="PF00171">
    <property type="entry name" value="Aldedh"/>
    <property type="match status" value="1"/>
</dbReference>
<dbReference type="GO" id="GO:0016620">
    <property type="term" value="F:oxidoreductase activity, acting on the aldehyde or oxo group of donors, NAD or NADP as acceptor"/>
    <property type="evidence" value="ECO:0007669"/>
    <property type="project" value="InterPro"/>
</dbReference>
<dbReference type="AlphaFoldDB" id="A0A9J6QNX0"/>
<evidence type="ECO:0000259" key="4">
    <source>
        <dbReference type="Pfam" id="PF00171"/>
    </source>
</evidence>
<evidence type="ECO:0000313" key="5">
    <source>
        <dbReference type="EMBL" id="MCU7377565.1"/>
    </source>
</evidence>
<dbReference type="InterPro" id="IPR029510">
    <property type="entry name" value="Ald_DH_CS_GLU"/>
</dbReference>
<dbReference type="PANTHER" id="PTHR43353:SF5">
    <property type="entry name" value="SUCCINATE-SEMIALDEHYDE DEHYDROGENASE, MITOCHONDRIAL"/>
    <property type="match status" value="1"/>
</dbReference>
<dbReference type="PROSITE" id="PS00070">
    <property type="entry name" value="ALDEHYDE_DEHYDR_CYS"/>
    <property type="match status" value="1"/>
</dbReference>
<protein>
    <submittedName>
        <fullName evidence="5">Aldehyde dehydrogenase family protein</fullName>
    </submittedName>
</protein>
<dbReference type="InterPro" id="IPR016163">
    <property type="entry name" value="Ald_DH_C"/>
</dbReference>
<dbReference type="Proteomes" id="UP001065549">
    <property type="component" value="Unassembled WGS sequence"/>
</dbReference>
<dbReference type="PROSITE" id="PS00687">
    <property type="entry name" value="ALDEHYDE_DEHYDR_GLU"/>
    <property type="match status" value="1"/>
</dbReference>
<dbReference type="Gene3D" id="3.40.605.10">
    <property type="entry name" value="Aldehyde Dehydrogenase, Chain A, domain 1"/>
    <property type="match status" value="1"/>
</dbReference>
<dbReference type="InterPro" id="IPR015590">
    <property type="entry name" value="Aldehyde_DH_dom"/>
</dbReference>
<keyword evidence="6" id="KW-1185">Reference proteome</keyword>
<dbReference type="InterPro" id="IPR016161">
    <property type="entry name" value="Ald_DH/histidinol_DH"/>
</dbReference>
<name>A0A9J6QNX0_9FIRM</name>
<dbReference type="CDD" id="cd07078">
    <property type="entry name" value="ALDH"/>
    <property type="match status" value="1"/>
</dbReference>
<dbReference type="RefSeq" id="WP_253020135.1">
    <property type="nucleotide sequence ID" value="NZ_JAOSHN010000002.1"/>
</dbReference>
<dbReference type="Gene3D" id="3.40.309.10">
    <property type="entry name" value="Aldehyde Dehydrogenase, Chain A, domain 2"/>
    <property type="match status" value="1"/>
</dbReference>
<gene>
    <name evidence="5" type="ORF">OBO34_04255</name>
</gene>
<evidence type="ECO:0000313" key="6">
    <source>
        <dbReference type="Proteomes" id="UP001065549"/>
    </source>
</evidence>
<dbReference type="InterPro" id="IPR050740">
    <property type="entry name" value="Aldehyde_DH_Superfamily"/>
</dbReference>
<dbReference type="EMBL" id="JAOSHN010000002">
    <property type="protein sequence ID" value="MCU7377565.1"/>
    <property type="molecule type" value="Genomic_DNA"/>
</dbReference>
<organism evidence="5 6">
    <name type="scientific">Hominibacterium faecale</name>
    <dbReference type="NCBI Taxonomy" id="2839743"/>
    <lineage>
        <taxon>Bacteria</taxon>
        <taxon>Bacillati</taxon>
        <taxon>Bacillota</taxon>
        <taxon>Clostridia</taxon>
        <taxon>Peptostreptococcales</taxon>
        <taxon>Anaerovoracaceae</taxon>
        <taxon>Hominibacterium</taxon>
    </lineage>
</organism>
<accession>A0A9J6QNX0</accession>
<feature type="domain" description="Aldehyde dehydrogenase" evidence="4">
    <location>
        <begin position="3"/>
        <end position="456"/>
    </location>
</feature>
<dbReference type="SUPFAM" id="SSF53720">
    <property type="entry name" value="ALDH-like"/>
    <property type="match status" value="1"/>
</dbReference>